<dbReference type="Proteomes" id="UP000886595">
    <property type="component" value="Unassembled WGS sequence"/>
</dbReference>
<feature type="region of interest" description="Disordered" evidence="1">
    <location>
        <begin position="192"/>
        <end position="220"/>
    </location>
</feature>
<comment type="caution">
    <text evidence="2">The sequence shown here is derived from an EMBL/GenBank/DDBJ whole genome shotgun (WGS) entry which is preliminary data.</text>
</comment>
<evidence type="ECO:0000256" key="1">
    <source>
        <dbReference type="SAM" id="MobiDB-lite"/>
    </source>
</evidence>
<accession>A0A8X7WLS3</accession>
<feature type="region of interest" description="Disordered" evidence="1">
    <location>
        <begin position="1"/>
        <end position="58"/>
    </location>
</feature>
<organism evidence="2 3">
    <name type="scientific">Brassica carinata</name>
    <name type="common">Ethiopian mustard</name>
    <name type="synonym">Abyssinian cabbage</name>
    <dbReference type="NCBI Taxonomy" id="52824"/>
    <lineage>
        <taxon>Eukaryota</taxon>
        <taxon>Viridiplantae</taxon>
        <taxon>Streptophyta</taxon>
        <taxon>Embryophyta</taxon>
        <taxon>Tracheophyta</taxon>
        <taxon>Spermatophyta</taxon>
        <taxon>Magnoliopsida</taxon>
        <taxon>eudicotyledons</taxon>
        <taxon>Gunneridae</taxon>
        <taxon>Pentapetalae</taxon>
        <taxon>rosids</taxon>
        <taxon>malvids</taxon>
        <taxon>Brassicales</taxon>
        <taxon>Brassicaceae</taxon>
        <taxon>Brassiceae</taxon>
        <taxon>Brassica</taxon>
    </lineage>
</organism>
<dbReference type="AlphaFoldDB" id="A0A8X7WLS3"/>
<feature type="compositionally biased region" description="Polar residues" evidence="1">
    <location>
        <begin position="19"/>
        <end position="41"/>
    </location>
</feature>
<feature type="compositionally biased region" description="Basic and acidic residues" evidence="1">
    <location>
        <begin position="1"/>
        <end position="12"/>
    </location>
</feature>
<protein>
    <submittedName>
        <fullName evidence="2">Uncharacterized protein</fullName>
    </submittedName>
</protein>
<evidence type="ECO:0000313" key="2">
    <source>
        <dbReference type="EMBL" id="KAG2330388.1"/>
    </source>
</evidence>
<evidence type="ECO:0000313" key="3">
    <source>
        <dbReference type="Proteomes" id="UP000886595"/>
    </source>
</evidence>
<dbReference type="EMBL" id="JAAMPC010000001">
    <property type="protein sequence ID" value="KAG2330388.1"/>
    <property type="molecule type" value="Genomic_DNA"/>
</dbReference>
<keyword evidence="3" id="KW-1185">Reference proteome</keyword>
<proteinExistence type="predicted"/>
<name>A0A8X7WLS3_BRACI</name>
<gene>
    <name evidence="2" type="ORF">Bca52824_001568</name>
</gene>
<sequence>MVLRSKQKEAPVGRRMRLTAQNSRQSHPAKQQQYQVSNSDDSGAGSDKVSTAQGSMPAEVLGGGGNAYTQWSGGCSSTRNTRALQSLCILMLYVFVFSPMCHHQRSLEPGVSEIKNSYKSRGNQTLISTEPKIASTGIEDAQEPVSLNVCTEKFPYAAVDVGVRHVPIVEESNPECPTMEEDEKYDSCREDMSTDSYMQEKRGNPVSDTKEDSIYVASGGKRQRKISSKIRGVYTPDARLKGLFES</sequence>
<reference evidence="2 3" key="1">
    <citation type="submission" date="2020-02" db="EMBL/GenBank/DDBJ databases">
        <authorList>
            <person name="Ma Q."/>
            <person name="Huang Y."/>
            <person name="Song X."/>
            <person name="Pei D."/>
        </authorList>
    </citation>
    <scope>NUCLEOTIDE SEQUENCE [LARGE SCALE GENOMIC DNA]</scope>
    <source>
        <strain evidence="2">Sxm20200214</strain>
        <tissue evidence="2">Leaf</tissue>
    </source>
</reference>
<feature type="compositionally biased region" description="Basic and acidic residues" evidence="1">
    <location>
        <begin position="192"/>
        <end position="213"/>
    </location>
</feature>